<dbReference type="Pfam" id="PF07729">
    <property type="entry name" value="FCD"/>
    <property type="match status" value="1"/>
</dbReference>
<dbReference type="InterPro" id="IPR000524">
    <property type="entry name" value="Tscrpt_reg_HTH_GntR"/>
</dbReference>
<accession>A0A1B1NCJ0</accession>
<dbReference type="CDD" id="cd07377">
    <property type="entry name" value="WHTH_GntR"/>
    <property type="match status" value="1"/>
</dbReference>
<sequence>MSGMQHGRDPRVVPVRRGNAFEETMERVLRLLRLGTFPPGSKLPAERELAASLQVSRTTLREVIGELRAAGYVSVRRGRYGGTYVSGSVPTPGVGRGLDAAEVEDLLTLRAIVEPAAAALAASRTLTDEQREALRAAARDCARAGVEQYRPFDARLHLTLAELSGSPSLAGVVADVRDRTNALLDRIPLLPPNLAHSTRQHEAVVTAVLAGRPEAAREAMRDHLEGTAALLRGFSV</sequence>
<protein>
    <submittedName>
        <fullName evidence="5">Transcriptional regulator, GntR family</fullName>
    </submittedName>
</protein>
<dbReference type="STRING" id="1758689.SGUI_1751"/>
<evidence type="ECO:0000256" key="1">
    <source>
        <dbReference type="ARBA" id="ARBA00023015"/>
    </source>
</evidence>
<dbReference type="Gene3D" id="1.10.10.10">
    <property type="entry name" value="Winged helix-like DNA-binding domain superfamily/Winged helix DNA-binding domain"/>
    <property type="match status" value="1"/>
</dbReference>
<dbReference type="InterPro" id="IPR036388">
    <property type="entry name" value="WH-like_DNA-bd_sf"/>
</dbReference>
<evidence type="ECO:0000256" key="2">
    <source>
        <dbReference type="ARBA" id="ARBA00023125"/>
    </source>
</evidence>
<proteinExistence type="predicted"/>
<reference evidence="5 6" key="1">
    <citation type="submission" date="2016-03" db="EMBL/GenBank/DDBJ databases">
        <title>Shallow-sea hydrothermal system.</title>
        <authorList>
            <person name="Tang K."/>
        </authorList>
    </citation>
    <scope>NUCLEOTIDE SEQUENCE [LARGE SCALE GENOMIC DNA]</scope>
    <source>
        <strain evidence="5 6">JLT9</strain>
    </source>
</reference>
<keyword evidence="3" id="KW-0804">Transcription</keyword>
<dbReference type="PRINTS" id="PR00035">
    <property type="entry name" value="HTHGNTR"/>
</dbReference>
<evidence type="ECO:0000313" key="5">
    <source>
        <dbReference type="EMBL" id="ANS79147.1"/>
    </source>
</evidence>
<dbReference type="GO" id="GO:0003700">
    <property type="term" value="F:DNA-binding transcription factor activity"/>
    <property type="evidence" value="ECO:0007669"/>
    <property type="project" value="InterPro"/>
</dbReference>
<evidence type="ECO:0000259" key="4">
    <source>
        <dbReference type="PROSITE" id="PS50949"/>
    </source>
</evidence>
<dbReference type="AlphaFoldDB" id="A0A1B1NCJ0"/>
<dbReference type="InterPro" id="IPR011711">
    <property type="entry name" value="GntR_C"/>
</dbReference>
<dbReference type="GO" id="GO:0003677">
    <property type="term" value="F:DNA binding"/>
    <property type="evidence" value="ECO:0007669"/>
    <property type="project" value="UniProtKB-KW"/>
</dbReference>
<name>A0A1B1NCJ0_9MICO</name>
<dbReference type="InterPro" id="IPR036390">
    <property type="entry name" value="WH_DNA-bd_sf"/>
</dbReference>
<dbReference type="SMART" id="SM00895">
    <property type="entry name" value="FCD"/>
    <property type="match status" value="1"/>
</dbReference>
<dbReference type="SUPFAM" id="SSF46785">
    <property type="entry name" value="Winged helix' DNA-binding domain"/>
    <property type="match status" value="1"/>
</dbReference>
<dbReference type="PROSITE" id="PS50949">
    <property type="entry name" value="HTH_GNTR"/>
    <property type="match status" value="1"/>
</dbReference>
<dbReference type="PANTHER" id="PTHR43537:SF24">
    <property type="entry name" value="GLUCONATE OPERON TRANSCRIPTIONAL REPRESSOR"/>
    <property type="match status" value="1"/>
</dbReference>
<dbReference type="Proteomes" id="UP000092482">
    <property type="component" value="Chromosome"/>
</dbReference>
<feature type="domain" description="HTH gntR-type" evidence="4">
    <location>
        <begin position="18"/>
        <end position="88"/>
    </location>
</feature>
<dbReference type="SUPFAM" id="SSF48008">
    <property type="entry name" value="GntR ligand-binding domain-like"/>
    <property type="match status" value="1"/>
</dbReference>
<keyword evidence="1" id="KW-0805">Transcription regulation</keyword>
<dbReference type="PATRIC" id="fig|1758689.4.peg.1815"/>
<evidence type="ECO:0000256" key="3">
    <source>
        <dbReference type="ARBA" id="ARBA00023163"/>
    </source>
</evidence>
<dbReference type="Pfam" id="PF00392">
    <property type="entry name" value="GntR"/>
    <property type="match status" value="1"/>
</dbReference>
<dbReference type="KEGG" id="serj:SGUI_1751"/>
<dbReference type="PANTHER" id="PTHR43537">
    <property type="entry name" value="TRANSCRIPTIONAL REGULATOR, GNTR FAMILY"/>
    <property type="match status" value="1"/>
</dbReference>
<gene>
    <name evidence="5" type="ORF">SGUI_1751</name>
</gene>
<evidence type="ECO:0000313" key="6">
    <source>
        <dbReference type="Proteomes" id="UP000092482"/>
    </source>
</evidence>
<dbReference type="Gene3D" id="1.20.120.530">
    <property type="entry name" value="GntR ligand-binding domain-like"/>
    <property type="match status" value="1"/>
</dbReference>
<organism evidence="5 6">
    <name type="scientific">Serinicoccus hydrothermalis</name>
    <dbReference type="NCBI Taxonomy" id="1758689"/>
    <lineage>
        <taxon>Bacteria</taxon>
        <taxon>Bacillati</taxon>
        <taxon>Actinomycetota</taxon>
        <taxon>Actinomycetes</taxon>
        <taxon>Micrococcales</taxon>
        <taxon>Ornithinimicrobiaceae</taxon>
        <taxon>Serinicoccus</taxon>
    </lineage>
</organism>
<dbReference type="EMBL" id="CP014989">
    <property type="protein sequence ID" value="ANS79147.1"/>
    <property type="molecule type" value="Genomic_DNA"/>
</dbReference>
<dbReference type="SMART" id="SM00345">
    <property type="entry name" value="HTH_GNTR"/>
    <property type="match status" value="1"/>
</dbReference>
<keyword evidence="6" id="KW-1185">Reference proteome</keyword>
<dbReference type="InterPro" id="IPR008920">
    <property type="entry name" value="TF_FadR/GntR_C"/>
</dbReference>
<keyword evidence="2" id="KW-0238">DNA-binding</keyword>